<sequence length="83" mass="9084">MVRPHLLSQAARRTVQGLAVSRRKFAKAAAWRTIVALMRVAAGPGRGWPQRGLVADARVNPATKDSYLSSRKTGRDVNTVKDD</sequence>
<accession>A0A1M2VXC5</accession>
<keyword evidence="2" id="KW-1185">Reference proteome</keyword>
<dbReference type="EMBL" id="MNAD01000515">
    <property type="protein sequence ID" value="OJT12180.1"/>
    <property type="molecule type" value="Genomic_DNA"/>
</dbReference>
<proteinExistence type="predicted"/>
<gene>
    <name evidence="1" type="ORF">TRAPUB_11290</name>
</gene>
<dbReference type="Proteomes" id="UP000184267">
    <property type="component" value="Unassembled WGS sequence"/>
</dbReference>
<comment type="caution">
    <text evidence="1">The sequence shown here is derived from an EMBL/GenBank/DDBJ whole genome shotgun (WGS) entry which is preliminary data.</text>
</comment>
<dbReference type="AlphaFoldDB" id="A0A1M2VXC5"/>
<organism evidence="1 2">
    <name type="scientific">Trametes pubescens</name>
    <name type="common">White-rot fungus</name>
    <dbReference type="NCBI Taxonomy" id="154538"/>
    <lineage>
        <taxon>Eukaryota</taxon>
        <taxon>Fungi</taxon>
        <taxon>Dikarya</taxon>
        <taxon>Basidiomycota</taxon>
        <taxon>Agaricomycotina</taxon>
        <taxon>Agaricomycetes</taxon>
        <taxon>Polyporales</taxon>
        <taxon>Polyporaceae</taxon>
        <taxon>Trametes</taxon>
    </lineage>
</organism>
<evidence type="ECO:0000313" key="2">
    <source>
        <dbReference type="Proteomes" id="UP000184267"/>
    </source>
</evidence>
<reference evidence="1 2" key="1">
    <citation type="submission" date="2016-10" db="EMBL/GenBank/DDBJ databases">
        <title>Genome sequence of the basidiomycete white-rot fungus Trametes pubescens.</title>
        <authorList>
            <person name="Makela M.R."/>
            <person name="Granchi Z."/>
            <person name="Peng M."/>
            <person name="De Vries R.P."/>
            <person name="Grigoriev I."/>
            <person name="Riley R."/>
            <person name="Hilden K."/>
        </authorList>
    </citation>
    <scope>NUCLEOTIDE SEQUENCE [LARGE SCALE GENOMIC DNA]</scope>
    <source>
        <strain evidence="1 2">FBCC735</strain>
    </source>
</reference>
<protein>
    <submittedName>
        <fullName evidence="1">Uncharacterized protein</fullName>
    </submittedName>
</protein>
<name>A0A1M2VXC5_TRAPU</name>
<evidence type="ECO:0000313" key="1">
    <source>
        <dbReference type="EMBL" id="OJT12180.1"/>
    </source>
</evidence>